<dbReference type="InterPro" id="IPR005835">
    <property type="entry name" value="NTP_transferase_dom"/>
</dbReference>
<gene>
    <name evidence="4" type="ORF">SAMN04487937_1342</name>
</gene>
<dbReference type="AlphaFoldDB" id="A0A1I6FXL6"/>
<dbReference type="Gene3D" id="3.90.550.10">
    <property type="entry name" value="Spore Coat Polysaccharide Biosynthesis Protein SpsA, Chain A"/>
    <property type="match status" value="1"/>
</dbReference>
<accession>A0A1I6FXL6</accession>
<keyword evidence="2" id="KW-0548">Nucleotidyltransferase</keyword>
<dbReference type="InterPro" id="IPR029044">
    <property type="entry name" value="Nucleotide-diphossugar_trans"/>
</dbReference>
<dbReference type="EMBL" id="FOYN01000002">
    <property type="protein sequence ID" value="SFR34640.1"/>
    <property type="molecule type" value="Genomic_DNA"/>
</dbReference>
<dbReference type="PANTHER" id="PTHR43584">
    <property type="entry name" value="NUCLEOTIDYL TRANSFERASE"/>
    <property type="match status" value="1"/>
</dbReference>
<dbReference type="PANTHER" id="PTHR43584:SF8">
    <property type="entry name" value="N-ACETYLMURAMATE ALPHA-1-PHOSPHATE URIDYLYLTRANSFERASE"/>
    <property type="match status" value="1"/>
</dbReference>
<evidence type="ECO:0000256" key="1">
    <source>
        <dbReference type="ARBA" id="ARBA00022679"/>
    </source>
</evidence>
<name>A0A1I6FXL6_HALSD</name>
<evidence type="ECO:0000256" key="2">
    <source>
        <dbReference type="ARBA" id="ARBA00022695"/>
    </source>
</evidence>
<protein>
    <submittedName>
        <fullName evidence="4">Glucose-1-phosphate thymidylyltransferase</fullName>
    </submittedName>
</protein>
<proteinExistence type="predicted"/>
<dbReference type="Pfam" id="PF00483">
    <property type="entry name" value="NTP_transferase"/>
    <property type="match status" value="1"/>
</dbReference>
<evidence type="ECO:0000259" key="3">
    <source>
        <dbReference type="Pfam" id="PF00483"/>
    </source>
</evidence>
<feature type="domain" description="Nucleotidyl transferase" evidence="3">
    <location>
        <begin position="46"/>
        <end position="208"/>
    </location>
</feature>
<keyword evidence="1 4" id="KW-0808">Transferase</keyword>
<reference evidence="5" key="1">
    <citation type="submission" date="2016-10" db="EMBL/GenBank/DDBJ databases">
        <authorList>
            <person name="Varghese N."/>
            <person name="Submissions S."/>
        </authorList>
    </citation>
    <scope>NUCLEOTIDE SEQUENCE [LARGE SCALE GENOMIC DNA]</scope>
    <source>
        <strain evidence="5">RD 26</strain>
    </source>
</reference>
<dbReference type="STRING" id="35743.SAMN04487937_1342"/>
<evidence type="ECO:0000313" key="5">
    <source>
        <dbReference type="Proteomes" id="UP000198932"/>
    </source>
</evidence>
<dbReference type="GO" id="GO:0016779">
    <property type="term" value="F:nucleotidyltransferase activity"/>
    <property type="evidence" value="ECO:0007669"/>
    <property type="project" value="UniProtKB-KW"/>
</dbReference>
<dbReference type="Proteomes" id="UP000198932">
    <property type="component" value="Unassembled WGS sequence"/>
</dbReference>
<dbReference type="CDD" id="cd04181">
    <property type="entry name" value="NTP_transferase"/>
    <property type="match status" value="1"/>
</dbReference>
<dbReference type="SUPFAM" id="SSF53448">
    <property type="entry name" value="Nucleotide-diphospho-sugar transferases"/>
    <property type="match status" value="1"/>
</dbReference>
<keyword evidence="5" id="KW-1185">Reference proteome</keyword>
<dbReference type="InterPro" id="IPR050065">
    <property type="entry name" value="GlmU-like"/>
</dbReference>
<sequence length="240" mass="25262">MDRASAVVRNEDTSICVESIENESVVRKRPATVRGPRSGPFGIDPGADELVVIVGYEAAQIVDRFGDAFEGVPITYAHQRERLGLGHAVLQAEPHVDGTFLLVNGDNVFAGSVAPAVEAVAEADAVLAVEEVSPEVAATTGVIETDEVGRVTGIVEKPAEPPSTLVTTGCYVLPEDVFHACALLRPSAEGEYQLSEAVGLLVRAGYEVETVRVGERVNVNIPDDIERASGLVRGESGTSS</sequence>
<evidence type="ECO:0000313" key="4">
    <source>
        <dbReference type="EMBL" id="SFR34640.1"/>
    </source>
</evidence>
<organism evidence="4 5">
    <name type="scientific">Halorubrum sodomense</name>
    <dbReference type="NCBI Taxonomy" id="35743"/>
    <lineage>
        <taxon>Archaea</taxon>
        <taxon>Methanobacteriati</taxon>
        <taxon>Methanobacteriota</taxon>
        <taxon>Stenosarchaea group</taxon>
        <taxon>Halobacteria</taxon>
        <taxon>Halobacteriales</taxon>
        <taxon>Haloferacaceae</taxon>
        <taxon>Halorubrum</taxon>
    </lineage>
</organism>